<evidence type="ECO:0000259" key="1">
    <source>
        <dbReference type="Pfam" id="PF06983"/>
    </source>
</evidence>
<feature type="domain" description="PhnB-like" evidence="1">
    <location>
        <begin position="4"/>
        <end position="138"/>
    </location>
</feature>
<dbReference type="SUPFAM" id="SSF54593">
    <property type="entry name" value="Glyoxalase/Bleomycin resistance protein/Dihydroxybiphenyl dioxygenase"/>
    <property type="match status" value="1"/>
</dbReference>
<keyword evidence="3" id="KW-1185">Reference proteome</keyword>
<organism evidence="2 3">
    <name type="scientific">Halpernia frigidisoli</name>
    <dbReference type="NCBI Taxonomy" id="1125876"/>
    <lineage>
        <taxon>Bacteria</taxon>
        <taxon>Pseudomonadati</taxon>
        <taxon>Bacteroidota</taxon>
        <taxon>Flavobacteriia</taxon>
        <taxon>Flavobacteriales</taxon>
        <taxon>Weeksellaceae</taxon>
        <taxon>Chryseobacterium group</taxon>
        <taxon>Halpernia</taxon>
    </lineage>
</organism>
<sequence length="147" mass="16797">MATINPYLMFDGNCKEAFEFYKSVFDTAFAEFSLFGDMPPQEGMEEISEEQKTKVMHAKLQISEETFLYGSDIMTKSDKEFSRGDGFQLSLDAKSRDEATNLFDKLSEGGNITMPLSGTFWGAYFGMWTDKFGVDWMVNYDEPSRIL</sequence>
<evidence type="ECO:0000313" key="2">
    <source>
        <dbReference type="EMBL" id="SFH95636.1"/>
    </source>
</evidence>
<dbReference type="OrthoDB" id="9795306at2"/>
<accession>A0A1I3E9K7</accession>
<dbReference type="Proteomes" id="UP000198931">
    <property type="component" value="Unassembled WGS sequence"/>
</dbReference>
<dbReference type="InterPro" id="IPR028973">
    <property type="entry name" value="PhnB-like"/>
</dbReference>
<evidence type="ECO:0000313" key="3">
    <source>
        <dbReference type="Proteomes" id="UP000198931"/>
    </source>
</evidence>
<protein>
    <submittedName>
        <fullName evidence="2">PhnB protein</fullName>
    </submittedName>
</protein>
<dbReference type="InterPro" id="IPR029068">
    <property type="entry name" value="Glyas_Bleomycin-R_OHBP_Dase"/>
</dbReference>
<dbReference type="RefSeq" id="WP_090078960.1">
    <property type="nucleotide sequence ID" value="NZ_FOQT01000001.1"/>
</dbReference>
<dbReference type="PANTHER" id="PTHR33990:SF1">
    <property type="entry name" value="PROTEIN YJDN"/>
    <property type="match status" value="1"/>
</dbReference>
<name>A0A1I3E9K7_9FLAO</name>
<dbReference type="Gene3D" id="3.10.180.10">
    <property type="entry name" value="2,3-Dihydroxybiphenyl 1,2-Dioxygenase, domain 1"/>
    <property type="match status" value="1"/>
</dbReference>
<proteinExistence type="predicted"/>
<dbReference type="STRING" id="1125876.SAMN05443292_0951"/>
<dbReference type="CDD" id="cd06588">
    <property type="entry name" value="PhnB_like"/>
    <property type="match status" value="1"/>
</dbReference>
<dbReference type="EMBL" id="FOQT01000001">
    <property type="protein sequence ID" value="SFH95636.1"/>
    <property type="molecule type" value="Genomic_DNA"/>
</dbReference>
<gene>
    <name evidence="2" type="ORF">SAMN05443292_0951</name>
</gene>
<dbReference type="PANTHER" id="PTHR33990">
    <property type="entry name" value="PROTEIN YJDN-RELATED"/>
    <property type="match status" value="1"/>
</dbReference>
<reference evidence="2 3" key="1">
    <citation type="submission" date="2016-10" db="EMBL/GenBank/DDBJ databases">
        <authorList>
            <person name="de Groot N.N."/>
        </authorList>
    </citation>
    <scope>NUCLEOTIDE SEQUENCE [LARGE SCALE GENOMIC DNA]</scope>
    <source>
        <strain evidence="2 3">DSM 26000</strain>
    </source>
</reference>
<dbReference type="AlphaFoldDB" id="A0A1I3E9K7"/>
<dbReference type="Pfam" id="PF06983">
    <property type="entry name" value="3-dmu-9_3-mt"/>
    <property type="match status" value="1"/>
</dbReference>